<accession>A0A0C3G3S9</accession>
<feature type="region of interest" description="Disordered" evidence="1">
    <location>
        <begin position="155"/>
        <end position="211"/>
    </location>
</feature>
<dbReference type="OrthoDB" id="2526171at2759"/>
<protein>
    <submittedName>
        <fullName evidence="3">Uncharacterized protein</fullName>
    </submittedName>
</protein>
<feature type="signal peptide" evidence="2">
    <location>
        <begin position="1"/>
        <end position="21"/>
    </location>
</feature>
<dbReference type="STRING" id="765440.A0A0C3G3S9"/>
<evidence type="ECO:0000256" key="1">
    <source>
        <dbReference type="SAM" id="MobiDB-lite"/>
    </source>
</evidence>
<evidence type="ECO:0000313" key="3">
    <source>
        <dbReference type="EMBL" id="KIM86564.1"/>
    </source>
</evidence>
<reference evidence="3 4" key="1">
    <citation type="submission" date="2014-04" db="EMBL/GenBank/DDBJ databases">
        <authorList>
            <consortium name="DOE Joint Genome Institute"/>
            <person name="Kuo A."/>
            <person name="Tarkka M."/>
            <person name="Buscot F."/>
            <person name="Kohler A."/>
            <person name="Nagy L.G."/>
            <person name="Floudas D."/>
            <person name="Copeland A."/>
            <person name="Barry K.W."/>
            <person name="Cichocki N."/>
            <person name="Veneault-Fourrey C."/>
            <person name="LaButti K."/>
            <person name="Lindquist E.A."/>
            <person name="Lipzen A."/>
            <person name="Lundell T."/>
            <person name="Morin E."/>
            <person name="Murat C."/>
            <person name="Sun H."/>
            <person name="Tunlid A."/>
            <person name="Henrissat B."/>
            <person name="Grigoriev I.V."/>
            <person name="Hibbett D.S."/>
            <person name="Martin F."/>
            <person name="Nordberg H.P."/>
            <person name="Cantor M.N."/>
            <person name="Hua S.X."/>
        </authorList>
    </citation>
    <scope>NUCLEOTIDE SEQUENCE [LARGE SCALE GENOMIC DNA]</scope>
    <source>
        <strain evidence="3 4">F 1598</strain>
    </source>
</reference>
<feature type="compositionally biased region" description="Gly residues" evidence="1">
    <location>
        <begin position="202"/>
        <end position="211"/>
    </location>
</feature>
<proteinExistence type="predicted"/>
<keyword evidence="4" id="KW-1185">Reference proteome</keyword>
<feature type="compositionally biased region" description="Low complexity" evidence="1">
    <location>
        <begin position="155"/>
        <end position="201"/>
    </location>
</feature>
<feature type="chain" id="PRO_5002177480" evidence="2">
    <location>
        <begin position="22"/>
        <end position="211"/>
    </location>
</feature>
<dbReference type="EMBL" id="KN832981">
    <property type="protein sequence ID" value="KIM86564.1"/>
    <property type="molecule type" value="Genomic_DNA"/>
</dbReference>
<dbReference type="InParanoid" id="A0A0C3G3S9"/>
<keyword evidence="2" id="KW-0732">Signal</keyword>
<reference evidence="4" key="2">
    <citation type="submission" date="2015-01" db="EMBL/GenBank/DDBJ databases">
        <title>Evolutionary Origins and Diversification of the Mycorrhizal Mutualists.</title>
        <authorList>
            <consortium name="DOE Joint Genome Institute"/>
            <consortium name="Mycorrhizal Genomics Consortium"/>
            <person name="Kohler A."/>
            <person name="Kuo A."/>
            <person name="Nagy L.G."/>
            <person name="Floudas D."/>
            <person name="Copeland A."/>
            <person name="Barry K.W."/>
            <person name="Cichocki N."/>
            <person name="Veneault-Fourrey C."/>
            <person name="LaButti K."/>
            <person name="Lindquist E.A."/>
            <person name="Lipzen A."/>
            <person name="Lundell T."/>
            <person name="Morin E."/>
            <person name="Murat C."/>
            <person name="Riley R."/>
            <person name="Ohm R."/>
            <person name="Sun H."/>
            <person name="Tunlid A."/>
            <person name="Henrissat B."/>
            <person name="Grigoriev I.V."/>
            <person name="Hibbett D.S."/>
            <person name="Martin F."/>
        </authorList>
    </citation>
    <scope>NUCLEOTIDE SEQUENCE [LARGE SCALE GENOMIC DNA]</scope>
    <source>
        <strain evidence="4">F 1598</strain>
    </source>
</reference>
<dbReference type="HOGENOM" id="CLU_053888_1_1_1"/>
<evidence type="ECO:0000313" key="4">
    <source>
        <dbReference type="Proteomes" id="UP000054166"/>
    </source>
</evidence>
<name>A0A0C3G3S9_PILCF</name>
<organism evidence="3 4">
    <name type="scientific">Piloderma croceum (strain F 1598)</name>
    <dbReference type="NCBI Taxonomy" id="765440"/>
    <lineage>
        <taxon>Eukaryota</taxon>
        <taxon>Fungi</taxon>
        <taxon>Dikarya</taxon>
        <taxon>Basidiomycota</taxon>
        <taxon>Agaricomycotina</taxon>
        <taxon>Agaricomycetes</taxon>
        <taxon>Agaricomycetidae</taxon>
        <taxon>Atheliales</taxon>
        <taxon>Atheliaceae</taxon>
        <taxon>Piloderma</taxon>
    </lineage>
</organism>
<evidence type="ECO:0000256" key="2">
    <source>
        <dbReference type="SAM" id="SignalP"/>
    </source>
</evidence>
<gene>
    <name evidence="3" type="ORF">PILCRDRAFT_4486</name>
</gene>
<dbReference type="AlphaFoldDB" id="A0A0C3G3S9"/>
<sequence>MALAVLTLLAIIIQFLGEVFAQITTNAICQPSYSWMSNSLGQNPCLVTAYVEGVCNNGQWNVPKLPLGEVYLPPNAAQSTNPCLCSTVSYSLLAACSICQGLDFLRWSYYSSNCTGPLLGKFVEPIPPQTAVPAWAYLDGMSLCLGPASNAPESTAFVPTSTSSTSSSFSTSTTASTTSTSPVSSSSAPSSVSKTPSNAGAIAGGVVGGES</sequence>
<dbReference type="Proteomes" id="UP000054166">
    <property type="component" value="Unassembled WGS sequence"/>
</dbReference>